<evidence type="ECO:0000313" key="1">
    <source>
        <dbReference type="EMBL" id="KAK4025734.1"/>
    </source>
</evidence>
<reference evidence="1 2" key="1">
    <citation type="journal article" date="2023" name="Nucleic Acids Res.">
        <title>The hologenome of Daphnia magna reveals possible DNA methylation and microbiome-mediated evolution of the host genome.</title>
        <authorList>
            <person name="Chaturvedi A."/>
            <person name="Li X."/>
            <person name="Dhandapani V."/>
            <person name="Marshall H."/>
            <person name="Kissane S."/>
            <person name="Cuenca-Cambronero M."/>
            <person name="Asole G."/>
            <person name="Calvet F."/>
            <person name="Ruiz-Romero M."/>
            <person name="Marangio P."/>
            <person name="Guigo R."/>
            <person name="Rago D."/>
            <person name="Mirbahai L."/>
            <person name="Eastwood N."/>
            <person name="Colbourne J.K."/>
            <person name="Zhou J."/>
            <person name="Mallon E."/>
            <person name="Orsini L."/>
        </authorList>
    </citation>
    <scope>NUCLEOTIDE SEQUENCE [LARGE SCALE GENOMIC DNA]</scope>
    <source>
        <strain evidence="1">LRV0_1</strain>
    </source>
</reference>
<dbReference type="Proteomes" id="UP001234178">
    <property type="component" value="Unassembled WGS sequence"/>
</dbReference>
<sequence length="92" mass="10839">MLTECYAPMESSHYLATEFRDRLGPYWASGVKHTENEYADITIPYPDFVREEVWKEDKITLAGWSGNSTRIYVKCPESIRDQKRPTRDRTSF</sequence>
<protein>
    <submittedName>
        <fullName evidence="1">Uncharacterized protein</fullName>
    </submittedName>
</protein>
<dbReference type="EMBL" id="JAOYFB010000038">
    <property type="protein sequence ID" value="KAK4025734.1"/>
    <property type="molecule type" value="Genomic_DNA"/>
</dbReference>
<keyword evidence="2" id="KW-1185">Reference proteome</keyword>
<comment type="caution">
    <text evidence="1">The sequence shown here is derived from an EMBL/GenBank/DDBJ whole genome shotgun (WGS) entry which is preliminary data.</text>
</comment>
<evidence type="ECO:0000313" key="2">
    <source>
        <dbReference type="Proteomes" id="UP001234178"/>
    </source>
</evidence>
<organism evidence="1 2">
    <name type="scientific">Daphnia magna</name>
    <dbReference type="NCBI Taxonomy" id="35525"/>
    <lineage>
        <taxon>Eukaryota</taxon>
        <taxon>Metazoa</taxon>
        <taxon>Ecdysozoa</taxon>
        <taxon>Arthropoda</taxon>
        <taxon>Crustacea</taxon>
        <taxon>Branchiopoda</taxon>
        <taxon>Diplostraca</taxon>
        <taxon>Cladocera</taxon>
        <taxon>Anomopoda</taxon>
        <taxon>Daphniidae</taxon>
        <taxon>Daphnia</taxon>
    </lineage>
</organism>
<gene>
    <name evidence="1" type="ORF">OUZ56_014784</name>
</gene>
<name>A0ABR0AKY0_9CRUS</name>
<proteinExistence type="predicted"/>
<accession>A0ABR0AKY0</accession>